<feature type="transmembrane region" description="Helical" evidence="1">
    <location>
        <begin position="12"/>
        <end position="30"/>
    </location>
</feature>
<keyword evidence="1" id="KW-0812">Transmembrane</keyword>
<reference evidence="2 3" key="1">
    <citation type="journal article" date="2012" name="J. Bacteriol.">
        <title>Genome Sequence of the Alkane-Degrading Bacterium Alcanivorax hongdengensis Type Strain A-11-3.</title>
        <authorList>
            <person name="Lai Q."/>
            <person name="Shao Z."/>
        </authorList>
    </citation>
    <scope>NUCLEOTIDE SEQUENCE [LARGE SCALE GENOMIC DNA]</scope>
    <source>
        <strain evidence="2 3">A-11-3</strain>
    </source>
</reference>
<proteinExistence type="predicted"/>
<keyword evidence="1" id="KW-0472">Membrane</keyword>
<dbReference type="AlphaFoldDB" id="L0WAU1"/>
<gene>
    <name evidence="2" type="ORF">A11A3_16627</name>
</gene>
<protein>
    <submittedName>
        <fullName evidence="2">Uncharacterized protein</fullName>
    </submittedName>
</protein>
<keyword evidence="1" id="KW-1133">Transmembrane helix</keyword>
<sequence length="84" mass="9505">MCWYPFVEGGIFGFQAFRGFLACYVAVTINRDINFNIFSNDGLYITVAIVGHLVFIYITARPFKSTFCLYSAVHIRARIAIIGI</sequence>
<comment type="caution">
    <text evidence="2">The sequence shown here is derived from an EMBL/GenBank/DDBJ whole genome shotgun (WGS) entry which is preliminary data.</text>
</comment>
<accession>L0WAU1</accession>
<evidence type="ECO:0000313" key="2">
    <source>
        <dbReference type="EMBL" id="EKF72840.1"/>
    </source>
</evidence>
<keyword evidence="3" id="KW-1185">Reference proteome</keyword>
<name>L0WAU1_9GAMM</name>
<dbReference type="EMBL" id="AMRJ01000048">
    <property type="protein sequence ID" value="EKF72840.1"/>
    <property type="molecule type" value="Genomic_DNA"/>
</dbReference>
<feature type="transmembrane region" description="Helical" evidence="1">
    <location>
        <begin position="42"/>
        <end position="60"/>
    </location>
</feature>
<dbReference type="Proteomes" id="UP000010164">
    <property type="component" value="Unassembled WGS sequence"/>
</dbReference>
<evidence type="ECO:0000313" key="3">
    <source>
        <dbReference type="Proteomes" id="UP000010164"/>
    </source>
</evidence>
<evidence type="ECO:0000256" key="1">
    <source>
        <dbReference type="SAM" id="Phobius"/>
    </source>
</evidence>
<organism evidence="2 3">
    <name type="scientific">Alcanivorax hongdengensis A-11-3</name>
    <dbReference type="NCBI Taxonomy" id="1177179"/>
    <lineage>
        <taxon>Bacteria</taxon>
        <taxon>Pseudomonadati</taxon>
        <taxon>Pseudomonadota</taxon>
        <taxon>Gammaproteobacteria</taxon>
        <taxon>Oceanospirillales</taxon>
        <taxon>Alcanivoracaceae</taxon>
        <taxon>Alcanivorax</taxon>
    </lineage>
</organism>